<reference evidence="2" key="3">
    <citation type="submission" date="2015-04" db="UniProtKB">
        <authorList>
            <consortium name="EnsemblPlants"/>
        </authorList>
    </citation>
    <scope>IDENTIFICATION</scope>
    <source>
        <strain evidence="2">cv. Jemalong A17</strain>
    </source>
</reference>
<dbReference type="Proteomes" id="UP000002051">
    <property type="component" value="Unassembled WGS sequence"/>
</dbReference>
<organism evidence="1 3">
    <name type="scientific">Medicago truncatula</name>
    <name type="common">Barrel medic</name>
    <name type="synonym">Medicago tribuloides</name>
    <dbReference type="NCBI Taxonomy" id="3880"/>
    <lineage>
        <taxon>Eukaryota</taxon>
        <taxon>Viridiplantae</taxon>
        <taxon>Streptophyta</taxon>
        <taxon>Embryophyta</taxon>
        <taxon>Tracheophyta</taxon>
        <taxon>Spermatophyta</taxon>
        <taxon>Magnoliopsida</taxon>
        <taxon>eudicotyledons</taxon>
        <taxon>Gunneridae</taxon>
        <taxon>Pentapetalae</taxon>
        <taxon>rosids</taxon>
        <taxon>fabids</taxon>
        <taxon>Fabales</taxon>
        <taxon>Fabaceae</taxon>
        <taxon>Papilionoideae</taxon>
        <taxon>50 kb inversion clade</taxon>
        <taxon>NPAAA clade</taxon>
        <taxon>Hologalegina</taxon>
        <taxon>IRL clade</taxon>
        <taxon>Trifolieae</taxon>
        <taxon>Medicago</taxon>
    </lineage>
</organism>
<dbReference type="HOGENOM" id="CLU_2708492_0_0_1"/>
<protein>
    <submittedName>
        <fullName evidence="1 2">Uncharacterized protein</fullName>
    </submittedName>
</protein>
<dbReference type="EMBL" id="CM001217">
    <property type="protein sequence ID" value="AES60730.1"/>
    <property type="molecule type" value="Genomic_DNA"/>
</dbReference>
<proteinExistence type="predicted"/>
<reference evidence="1 3" key="2">
    <citation type="journal article" date="2014" name="BMC Genomics">
        <title>An improved genome release (version Mt4.0) for the model legume Medicago truncatula.</title>
        <authorList>
            <person name="Tang H."/>
            <person name="Krishnakumar V."/>
            <person name="Bidwell S."/>
            <person name="Rosen B."/>
            <person name="Chan A."/>
            <person name="Zhou S."/>
            <person name="Gentzbittel L."/>
            <person name="Childs K.L."/>
            <person name="Yandell M."/>
            <person name="Gundlach H."/>
            <person name="Mayer K.F."/>
            <person name="Schwartz D.C."/>
            <person name="Town C.D."/>
        </authorList>
    </citation>
    <scope>GENOME REANNOTATION</scope>
    <source>
        <strain evidence="2 3">cv. Jemalong A17</strain>
    </source>
</reference>
<name>G7IBJ1_MEDTR</name>
<dbReference type="PaxDb" id="3880-AES60730"/>
<sequence>MINILNYSVHIYEVLKMFNMMKCNVSKTSMETNIKLVKDETEKVVDNTMYMQKIGSLTQCTCIIKQLNIIVNI</sequence>
<reference evidence="1 3" key="1">
    <citation type="journal article" date="2011" name="Nature">
        <title>The Medicago genome provides insight into the evolution of rhizobial symbioses.</title>
        <authorList>
            <person name="Young N.D."/>
            <person name="Debelle F."/>
            <person name="Oldroyd G.E."/>
            <person name="Geurts R."/>
            <person name="Cannon S.B."/>
            <person name="Udvardi M.K."/>
            <person name="Benedito V.A."/>
            <person name="Mayer K.F."/>
            <person name="Gouzy J."/>
            <person name="Schoof H."/>
            <person name="Van de Peer Y."/>
            <person name="Proost S."/>
            <person name="Cook D.R."/>
            <person name="Meyers B.C."/>
            <person name="Spannagl M."/>
            <person name="Cheung F."/>
            <person name="De Mita S."/>
            <person name="Krishnakumar V."/>
            <person name="Gundlach H."/>
            <person name="Zhou S."/>
            <person name="Mudge J."/>
            <person name="Bharti A.K."/>
            <person name="Murray J.D."/>
            <person name="Naoumkina M.A."/>
            <person name="Rosen B."/>
            <person name="Silverstein K.A."/>
            <person name="Tang H."/>
            <person name="Rombauts S."/>
            <person name="Zhao P.X."/>
            <person name="Zhou P."/>
            <person name="Barbe V."/>
            <person name="Bardou P."/>
            <person name="Bechner M."/>
            <person name="Bellec A."/>
            <person name="Berger A."/>
            <person name="Berges H."/>
            <person name="Bidwell S."/>
            <person name="Bisseling T."/>
            <person name="Choisne N."/>
            <person name="Couloux A."/>
            <person name="Denny R."/>
            <person name="Deshpande S."/>
            <person name="Dai X."/>
            <person name="Doyle J.J."/>
            <person name="Dudez A.M."/>
            <person name="Farmer A.D."/>
            <person name="Fouteau S."/>
            <person name="Franken C."/>
            <person name="Gibelin C."/>
            <person name="Gish J."/>
            <person name="Goldstein S."/>
            <person name="Gonzalez A.J."/>
            <person name="Green P.J."/>
            <person name="Hallab A."/>
            <person name="Hartog M."/>
            <person name="Hua A."/>
            <person name="Humphray S.J."/>
            <person name="Jeong D.H."/>
            <person name="Jing Y."/>
            <person name="Jocker A."/>
            <person name="Kenton S.M."/>
            <person name="Kim D.J."/>
            <person name="Klee K."/>
            <person name="Lai H."/>
            <person name="Lang C."/>
            <person name="Lin S."/>
            <person name="Macmil S.L."/>
            <person name="Magdelenat G."/>
            <person name="Matthews L."/>
            <person name="McCorrison J."/>
            <person name="Monaghan E.L."/>
            <person name="Mun J.H."/>
            <person name="Najar F.Z."/>
            <person name="Nicholson C."/>
            <person name="Noirot C."/>
            <person name="O'Bleness M."/>
            <person name="Paule C.R."/>
            <person name="Poulain J."/>
            <person name="Prion F."/>
            <person name="Qin B."/>
            <person name="Qu C."/>
            <person name="Retzel E.F."/>
            <person name="Riddle C."/>
            <person name="Sallet E."/>
            <person name="Samain S."/>
            <person name="Samson N."/>
            <person name="Sanders I."/>
            <person name="Saurat O."/>
            <person name="Scarpelli C."/>
            <person name="Schiex T."/>
            <person name="Segurens B."/>
            <person name="Severin A.J."/>
            <person name="Sherrier D.J."/>
            <person name="Shi R."/>
            <person name="Sims S."/>
            <person name="Singer S.R."/>
            <person name="Sinharoy S."/>
            <person name="Sterck L."/>
            <person name="Viollet A."/>
            <person name="Wang B.B."/>
            <person name="Wang K."/>
            <person name="Wang M."/>
            <person name="Wang X."/>
            <person name="Warfsmann J."/>
            <person name="Weissenbach J."/>
            <person name="White D.D."/>
            <person name="White J.D."/>
            <person name="Wiley G.B."/>
            <person name="Wincker P."/>
            <person name="Xing Y."/>
            <person name="Yang L."/>
            <person name="Yao Z."/>
            <person name="Ying F."/>
            <person name="Zhai J."/>
            <person name="Zhou L."/>
            <person name="Zuber A."/>
            <person name="Denarie J."/>
            <person name="Dixon R.A."/>
            <person name="May G.D."/>
            <person name="Schwartz D.C."/>
            <person name="Rogers J."/>
            <person name="Quetier F."/>
            <person name="Town C.D."/>
            <person name="Roe B.A."/>
        </authorList>
    </citation>
    <scope>NUCLEOTIDE SEQUENCE [LARGE SCALE GENOMIC DNA]</scope>
    <source>
        <strain evidence="1">A17</strain>
        <strain evidence="2 3">cv. Jemalong A17</strain>
    </source>
</reference>
<gene>
    <name evidence="1" type="ordered locus">MTR_1g064200</name>
</gene>
<dbReference type="EnsemblPlants" id="AES60730">
    <property type="protein sequence ID" value="AES60730"/>
    <property type="gene ID" value="MTR_1g064200"/>
</dbReference>
<accession>G7IBJ1</accession>
<keyword evidence="3" id="KW-1185">Reference proteome</keyword>
<evidence type="ECO:0000313" key="1">
    <source>
        <dbReference type="EMBL" id="AES60730.1"/>
    </source>
</evidence>
<dbReference type="AlphaFoldDB" id="G7IBJ1"/>
<evidence type="ECO:0000313" key="3">
    <source>
        <dbReference type="Proteomes" id="UP000002051"/>
    </source>
</evidence>
<evidence type="ECO:0000313" key="2">
    <source>
        <dbReference type="EnsemblPlants" id="AES60730"/>
    </source>
</evidence>